<evidence type="ECO:0000259" key="1">
    <source>
        <dbReference type="Pfam" id="PF18199"/>
    </source>
</evidence>
<dbReference type="PANTHER" id="PTHR22878">
    <property type="entry name" value="DYNEIN HEAVY CHAIN 6, AXONEMAL-LIKE-RELATED"/>
    <property type="match status" value="1"/>
</dbReference>
<gene>
    <name evidence="2" type="ORF">CSSPJE1EN2_LOCUS25258</name>
</gene>
<reference evidence="2" key="1">
    <citation type="submission" date="2024-03" db="EMBL/GenBank/DDBJ databases">
        <authorList>
            <consortium name="ELIXIR-Norway"/>
            <consortium name="Elixir Norway"/>
        </authorList>
    </citation>
    <scope>NUCLEOTIDE SEQUENCE</scope>
</reference>
<dbReference type="PANTHER" id="PTHR22878:SF68">
    <property type="entry name" value="DYNEIN HEAVY CHAIN 6, AXONEMAL-LIKE"/>
    <property type="match status" value="1"/>
</dbReference>
<sequence length="179" mass="20364">MPKNDSEILQQSSVGGAGGKSKEEVVLELSIEFATKLPAAFDKYPVTYLESMNFVLHQEMIRFNRLTDVIRSSLVRVQKTLRGSVVMSADIDKLITNIFQSKMPVMWAPYSYPTMKPVSSYFQNLLDRLKMLQNWFDVGPPPRFWISGFYFTHAFLTGVLQNFAGNQLNPTKRNSSPVT</sequence>
<comment type="caution">
    <text evidence="2">The sequence shown here is derived from an EMBL/GenBank/DDBJ whole genome shotgun (WGS) entry which is preliminary data.</text>
</comment>
<organism evidence="2 3">
    <name type="scientific">Sphagnum jensenii</name>
    <dbReference type="NCBI Taxonomy" id="128206"/>
    <lineage>
        <taxon>Eukaryota</taxon>
        <taxon>Viridiplantae</taxon>
        <taxon>Streptophyta</taxon>
        <taxon>Embryophyta</taxon>
        <taxon>Bryophyta</taxon>
        <taxon>Sphagnophytina</taxon>
        <taxon>Sphagnopsida</taxon>
        <taxon>Sphagnales</taxon>
        <taxon>Sphagnaceae</taxon>
        <taxon>Sphagnum</taxon>
    </lineage>
</organism>
<accession>A0ABP0ZXK4</accession>
<keyword evidence="3" id="KW-1185">Reference proteome</keyword>
<proteinExistence type="predicted"/>
<dbReference type="InterPro" id="IPR026983">
    <property type="entry name" value="DHC"/>
</dbReference>
<protein>
    <recommendedName>
        <fullName evidence="1">Dynein heavy chain C-terminal domain-containing protein</fullName>
    </recommendedName>
</protein>
<dbReference type="Proteomes" id="UP001497522">
    <property type="component" value="Unassembled WGS sequence"/>
</dbReference>
<dbReference type="EMBL" id="CAXHBF010000152">
    <property type="protein sequence ID" value="CAK9855326.1"/>
    <property type="molecule type" value="Genomic_DNA"/>
</dbReference>
<name>A0ABP0ZXK4_9BRYO</name>
<dbReference type="Pfam" id="PF18199">
    <property type="entry name" value="Dynein_C"/>
    <property type="match status" value="1"/>
</dbReference>
<dbReference type="Gene3D" id="1.20.1270.280">
    <property type="match status" value="1"/>
</dbReference>
<evidence type="ECO:0000313" key="2">
    <source>
        <dbReference type="EMBL" id="CAK9855326.1"/>
    </source>
</evidence>
<feature type="domain" description="Dynein heavy chain C-terminal" evidence="1">
    <location>
        <begin position="10"/>
        <end position="165"/>
    </location>
</feature>
<dbReference type="InterPro" id="IPR041228">
    <property type="entry name" value="Dynein_C"/>
</dbReference>
<evidence type="ECO:0000313" key="3">
    <source>
        <dbReference type="Proteomes" id="UP001497522"/>
    </source>
</evidence>